<organism evidence="3 4">
    <name type="scientific">Marasmiellus scandens</name>
    <dbReference type="NCBI Taxonomy" id="2682957"/>
    <lineage>
        <taxon>Eukaryota</taxon>
        <taxon>Fungi</taxon>
        <taxon>Dikarya</taxon>
        <taxon>Basidiomycota</taxon>
        <taxon>Agaricomycotina</taxon>
        <taxon>Agaricomycetes</taxon>
        <taxon>Agaricomycetidae</taxon>
        <taxon>Agaricales</taxon>
        <taxon>Marasmiineae</taxon>
        <taxon>Omphalotaceae</taxon>
        <taxon>Marasmiellus</taxon>
    </lineage>
</organism>
<dbReference type="SUPFAM" id="SSF75304">
    <property type="entry name" value="Amidase signature (AS) enzymes"/>
    <property type="match status" value="1"/>
</dbReference>
<comment type="caution">
    <text evidence="3">The sequence shown here is derived from an EMBL/GenBank/DDBJ whole genome shotgun (WGS) entry which is preliminary data.</text>
</comment>
<sequence>MSWAAILLSTLLGLRANARVASVSRTLFINDTPYYLPAEPLFTFGSDTPNITADALPFTVLTDFTKESSIKSTIAEWEAVDDIFNQDFMKTIVLRGPFVNVSEDVASFFNQSGVQTVLTALPAGPYVLARDASGLPAIYPPLRLHFDPSQSFYKSTFLKSDGSYDVVSASLDTDSSPYIAVPSRVHALAKNKTHFPLAGFRVSVKDLYFMKGLVTSAGNRAFYSTYPARNTTGPAVTRLTDLGAHMVGMTKMVQFANGDRATADWVDYHAPFSPRGDGNLEPSGSSTGAGTSIATLDWLDVSLGSDTGGSVRLPASLNGVYGIRPSVGAISLDEVLPLSPVLDTAGYLTRDPKLFSRFGKAWYAEAFQSYPAFPKNLLVSEDFVSVSDAAKDIYNPWIEKLRTFLGANAVGNYSIEDQWNASSGVGSELAVYVNETYSTLVAYYQWTNVGKPLFQDYAAKNGGRSPHINPQVRFRWKYGESKGPDAYAAELMKRETFENWTLNNFLTESADSCSQNIYLYPINSGTYSSRETYYSSP</sequence>
<dbReference type="Proteomes" id="UP001498398">
    <property type="component" value="Unassembled WGS sequence"/>
</dbReference>
<gene>
    <name evidence="3" type="ORF">VKT23_008531</name>
</gene>
<proteinExistence type="predicted"/>
<reference evidence="3 4" key="1">
    <citation type="submission" date="2024-01" db="EMBL/GenBank/DDBJ databases">
        <title>A draft genome for the cacao thread blight pathogen Marasmiellus scandens.</title>
        <authorList>
            <person name="Baruah I.K."/>
            <person name="Leung J."/>
            <person name="Bukari Y."/>
            <person name="Amoako-Attah I."/>
            <person name="Meinhardt L.W."/>
            <person name="Bailey B.A."/>
            <person name="Cohen S.P."/>
        </authorList>
    </citation>
    <scope>NUCLEOTIDE SEQUENCE [LARGE SCALE GENOMIC DNA]</scope>
    <source>
        <strain evidence="3 4">GH-19</strain>
    </source>
</reference>
<evidence type="ECO:0000256" key="1">
    <source>
        <dbReference type="SAM" id="SignalP"/>
    </source>
</evidence>
<keyword evidence="1" id="KW-0732">Signal</keyword>
<accession>A0ABR1JKY7</accession>
<name>A0ABR1JKY7_9AGAR</name>
<dbReference type="PANTHER" id="PTHR46310">
    <property type="entry name" value="AMIDASE 1"/>
    <property type="match status" value="1"/>
</dbReference>
<dbReference type="InterPro" id="IPR023631">
    <property type="entry name" value="Amidase_dom"/>
</dbReference>
<dbReference type="EMBL" id="JBANRG010000013">
    <property type="protein sequence ID" value="KAK7461353.1"/>
    <property type="molecule type" value="Genomic_DNA"/>
</dbReference>
<dbReference type="Gene3D" id="3.90.1300.10">
    <property type="entry name" value="Amidase signature (AS) domain"/>
    <property type="match status" value="1"/>
</dbReference>
<feature type="chain" id="PRO_5046223253" description="Amidase domain-containing protein" evidence="1">
    <location>
        <begin position="19"/>
        <end position="537"/>
    </location>
</feature>
<evidence type="ECO:0000259" key="2">
    <source>
        <dbReference type="Pfam" id="PF01425"/>
    </source>
</evidence>
<dbReference type="Pfam" id="PF01425">
    <property type="entry name" value="Amidase"/>
    <property type="match status" value="1"/>
</dbReference>
<feature type="domain" description="Amidase" evidence="2">
    <location>
        <begin position="189"/>
        <end position="351"/>
    </location>
</feature>
<protein>
    <recommendedName>
        <fullName evidence="2">Amidase domain-containing protein</fullName>
    </recommendedName>
</protein>
<keyword evidence="4" id="KW-1185">Reference proteome</keyword>
<evidence type="ECO:0000313" key="4">
    <source>
        <dbReference type="Proteomes" id="UP001498398"/>
    </source>
</evidence>
<dbReference type="InterPro" id="IPR036928">
    <property type="entry name" value="AS_sf"/>
</dbReference>
<evidence type="ECO:0000313" key="3">
    <source>
        <dbReference type="EMBL" id="KAK7461353.1"/>
    </source>
</evidence>
<dbReference type="PANTHER" id="PTHR46310:SF7">
    <property type="entry name" value="AMIDASE 1"/>
    <property type="match status" value="1"/>
</dbReference>
<feature type="signal peptide" evidence="1">
    <location>
        <begin position="1"/>
        <end position="18"/>
    </location>
</feature>